<accession>A0A2P4QZQ6</accession>
<gene>
    <name evidence="1" type="ORF">GLOIN_2v1489727</name>
</gene>
<dbReference type="Proteomes" id="UP000018888">
    <property type="component" value="Unassembled WGS sequence"/>
</dbReference>
<reference evidence="1 2" key="2">
    <citation type="journal article" date="2018" name="New Phytol.">
        <title>High intraspecific genome diversity in the model arbuscular mycorrhizal symbiont Rhizophagus irregularis.</title>
        <authorList>
            <person name="Chen E.C.H."/>
            <person name="Morin E."/>
            <person name="Beaudet D."/>
            <person name="Noel J."/>
            <person name="Yildirir G."/>
            <person name="Ndikumana S."/>
            <person name="Charron P."/>
            <person name="St-Onge C."/>
            <person name="Giorgi J."/>
            <person name="Kruger M."/>
            <person name="Marton T."/>
            <person name="Ropars J."/>
            <person name="Grigoriev I.V."/>
            <person name="Hainaut M."/>
            <person name="Henrissat B."/>
            <person name="Roux C."/>
            <person name="Martin F."/>
            <person name="Corradi N."/>
        </authorList>
    </citation>
    <scope>NUCLEOTIDE SEQUENCE [LARGE SCALE GENOMIC DNA]</scope>
    <source>
        <strain evidence="1 2">DAOM 197198</strain>
    </source>
</reference>
<reference evidence="1 2" key="1">
    <citation type="journal article" date="2013" name="Proc. Natl. Acad. Sci. U.S.A.">
        <title>Genome of an arbuscular mycorrhizal fungus provides insight into the oldest plant symbiosis.</title>
        <authorList>
            <person name="Tisserant E."/>
            <person name="Malbreil M."/>
            <person name="Kuo A."/>
            <person name="Kohler A."/>
            <person name="Symeonidi A."/>
            <person name="Balestrini R."/>
            <person name="Charron P."/>
            <person name="Duensing N."/>
            <person name="Frei Dit Frey N."/>
            <person name="Gianinazzi-Pearson V."/>
            <person name="Gilbert L.B."/>
            <person name="Handa Y."/>
            <person name="Herr J.R."/>
            <person name="Hijri M."/>
            <person name="Koul R."/>
            <person name="Kawaguchi M."/>
            <person name="Krajinski F."/>
            <person name="Lammers P.J."/>
            <person name="Masclaux F.G."/>
            <person name="Murat C."/>
            <person name="Morin E."/>
            <person name="Ndikumana S."/>
            <person name="Pagni M."/>
            <person name="Petitpierre D."/>
            <person name="Requena N."/>
            <person name="Rosikiewicz P."/>
            <person name="Riley R."/>
            <person name="Saito K."/>
            <person name="San Clemente H."/>
            <person name="Shapiro H."/>
            <person name="van Tuinen D."/>
            <person name="Becard G."/>
            <person name="Bonfante P."/>
            <person name="Paszkowski U."/>
            <person name="Shachar-Hill Y.Y."/>
            <person name="Tuskan G.A."/>
            <person name="Young P.W."/>
            <person name="Sanders I.R."/>
            <person name="Henrissat B."/>
            <person name="Rensing S.A."/>
            <person name="Grigoriev I.V."/>
            <person name="Corradi N."/>
            <person name="Roux C."/>
            <person name="Martin F."/>
        </authorList>
    </citation>
    <scope>NUCLEOTIDE SEQUENCE [LARGE SCALE GENOMIC DNA]</scope>
    <source>
        <strain evidence="1 2">DAOM 197198</strain>
    </source>
</reference>
<dbReference type="AlphaFoldDB" id="A0A2P4QZQ6"/>
<protein>
    <submittedName>
        <fullName evidence="1">Uncharacterized protein</fullName>
    </submittedName>
</protein>
<sequence length="51" mass="6211">MNKILFIFHILFELSNYINLAYIRSYIKTYGYDNISLKRSIYIAFLKKKKT</sequence>
<keyword evidence="2" id="KW-1185">Reference proteome</keyword>
<organism evidence="1 2">
    <name type="scientific">Rhizophagus irregularis (strain DAOM 181602 / DAOM 197198 / MUCL 43194)</name>
    <name type="common">Arbuscular mycorrhizal fungus</name>
    <name type="synonym">Glomus intraradices</name>
    <dbReference type="NCBI Taxonomy" id="747089"/>
    <lineage>
        <taxon>Eukaryota</taxon>
        <taxon>Fungi</taxon>
        <taxon>Fungi incertae sedis</taxon>
        <taxon>Mucoromycota</taxon>
        <taxon>Glomeromycotina</taxon>
        <taxon>Glomeromycetes</taxon>
        <taxon>Glomerales</taxon>
        <taxon>Glomeraceae</taxon>
        <taxon>Rhizophagus</taxon>
    </lineage>
</organism>
<evidence type="ECO:0000313" key="1">
    <source>
        <dbReference type="EMBL" id="POG83146.1"/>
    </source>
</evidence>
<comment type="caution">
    <text evidence="1">The sequence shown here is derived from an EMBL/GenBank/DDBJ whole genome shotgun (WGS) entry which is preliminary data.</text>
</comment>
<dbReference type="EMBL" id="AUPC02000001">
    <property type="protein sequence ID" value="POG83146.1"/>
    <property type="molecule type" value="Genomic_DNA"/>
</dbReference>
<evidence type="ECO:0000313" key="2">
    <source>
        <dbReference type="Proteomes" id="UP000018888"/>
    </source>
</evidence>
<name>A0A2P4QZQ6_RHIID</name>
<proteinExistence type="predicted"/>